<evidence type="ECO:0000256" key="4">
    <source>
        <dbReference type="SAM" id="MobiDB-lite"/>
    </source>
</evidence>
<evidence type="ECO:0000313" key="6">
    <source>
        <dbReference type="Proteomes" id="UP001152888"/>
    </source>
</evidence>
<dbReference type="PANTHER" id="PTHR44229:SF8">
    <property type="entry name" value="ALCOHOL DEHYDROGENASE-RELATED"/>
    <property type="match status" value="1"/>
</dbReference>
<dbReference type="InterPro" id="IPR036291">
    <property type="entry name" value="NAD(P)-bd_dom_sf"/>
</dbReference>
<evidence type="ECO:0000256" key="1">
    <source>
        <dbReference type="ARBA" id="ARBA00006484"/>
    </source>
</evidence>
<protein>
    <recommendedName>
        <fullName evidence="7">15-hydroxyprostaglandin dehydrogenase [NAD(+)]-like</fullName>
    </recommendedName>
</protein>
<sequence length="374" mass="40992">MALGLNCRCRGKFLFSRVNNPCRVGYQSSDTYNNHPSLGSQRRNCSSSDDNKPAKCKVALVTGGARGIGYHIADQLLANGAQAVIIGDVLVDECEKTCTKFNEKYGENKALFQPLDVTKKDQMDKIFKCTKDRFGKIDIVVNNAGILADKRWEDTIAINISGVVYGTLLGFQYMTAEKCGPGGFIINVSSILGLQPLYSSPVYVGTKHFGIGFSRSMGHEYFYKKSKVKVMAVCPGVTDTNMITEAAQGGLPGFGDLGKELASSLGALPAQPAEEVGKGVITMIKDGENGSVWISEGCEFYKAALPDRKSFKPPPSPKEDPCKKKEDPCKKEEDPSKKTEDPCKKKEDPFKEKEDPCKKKDPCKDKEDPSKIYF</sequence>
<dbReference type="Gene3D" id="3.40.50.720">
    <property type="entry name" value="NAD(P)-binding Rossmann-like Domain"/>
    <property type="match status" value="1"/>
</dbReference>
<keyword evidence="6" id="KW-1185">Reference proteome</keyword>
<dbReference type="InterPro" id="IPR002347">
    <property type="entry name" value="SDR_fam"/>
</dbReference>
<evidence type="ECO:0008006" key="7">
    <source>
        <dbReference type="Google" id="ProtNLM"/>
    </source>
</evidence>
<proteinExistence type="inferred from homology"/>
<dbReference type="SUPFAM" id="SSF51735">
    <property type="entry name" value="NAD(P)-binding Rossmann-fold domains"/>
    <property type="match status" value="1"/>
</dbReference>
<dbReference type="InterPro" id="IPR020904">
    <property type="entry name" value="Sc_DH/Rdtase_CS"/>
</dbReference>
<dbReference type="Pfam" id="PF00106">
    <property type="entry name" value="adh_short"/>
    <property type="match status" value="1"/>
</dbReference>
<dbReference type="OrthoDB" id="417891at2759"/>
<dbReference type="EMBL" id="CAKOFQ010007978">
    <property type="protein sequence ID" value="CAH2010509.1"/>
    <property type="molecule type" value="Genomic_DNA"/>
</dbReference>
<dbReference type="Proteomes" id="UP001152888">
    <property type="component" value="Unassembled WGS sequence"/>
</dbReference>
<feature type="compositionally biased region" description="Basic and acidic residues" evidence="4">
    <location>
        <begin position="317"/>
        <end position="374"/>
    </location>
</feature>
<gene>
    <name evidence="5" type="ORF">ACAOBT_LOCUS31570</name>
</gene>
<dbReference type="FunFam" id="3.40.50.720:FF:000149">
    <property type="entry name" value="15-hydroxyprostaglandin dehydrogenase [NAD(+)]"/>
    <property type="match status" value="1"/>
</dbReference>
<dbReference type="PROSITE" id="PS00061">
    <property type="entry name" value="ADH_SHORT"/>
    <property type="match status" value="1"/>
</dbReference>
<evidence type="ECO:0000313" key="5">
    <source>
        <dbReference type="EMBL" id="CAH2010509.1"/>
    </source>
</evidence>
<evidence type="ECO:0000256" key="3">
    <source>
        <dbReference type="RuleBase" id="RU000363"/>
    </source>
</evidence>
<feature type="region of interest" description="Disordered" evidence="4">
    <location>
        <begin position="33"/>
        <end position="53"/>
    </location>
</feature>
<keyword evidence="2" id="KW-0560">Oxidoreductase</keyword>
<accession>A0A9P0MAI8</accession>
<comment type="similarity">
    <text evidence="1 3">Belongs to the short-chain dehydrogenases/reductases (SDR) family.</text>
</comment>
<dbReference type="AlphaFoldDB" id="A0A9P0MAI8"/>
<dbReference type="PRINTS" id="PR00081">
    <property type="entry name" value="GDHRDH"/>
</dbReference>
<dbReference type="GO" id="GO:0005737">
    <property type="term" value="C:cytoplasm"/>
    <property type="evidence" value="ECO:0007669"/>
    <property type="project" value="TreeGrafter"/>
</dbReference>
<dbReference type="PRINTS" id="PR00080">
    <property type="entry name" value="SDRFAMILY"/>
</dbReference>
<feature type="region of interest" description="Disordered" evidence="4">
    <location>
        <begin position="309"/>
        <end position="374"/>
    </location>
</feature>
<feature type="compositionally biased region" description="Polar residues" evidence="4">
    <location>
        <begin position="33"/>
        <end position="48"/>
    </location>
</feature>
<organism evidence="5 6">
    <name type="scientific">Acanthoscelides obtectus</name>
    <name type="common">Bean weevil</name>
    <name type="synonym">Bruchus obtectus</name>
    <dbReference type="NCBI Taxonomy" id="200917"/>
    <lineage>
        <taxon>Eukaryota</taxon>
        <taxon>Metazoa</taxon>
        <taxon>Ecdysozoa</taxon>
        <taxon>Arthropoda</taxon>
        <taxon>Hexapoda</taxon>
        <taxon>Insecta</taxon>
        <taxon>Pterygota</taxon>
        <taxon>Neoptera</taxon>
        <taxon>Endopterygota</taxon>
        <taxon>Coleoptera</taxon>
        <taxon>Polyphaga</taxon>
        <taxon>Cucujiformia</taxon>
        <taxon>Chrysomeloidea</taxon>
        <taxon>Chrysomelidae</taxon>
        <taxon>Bruchinae</taxon>
        <taxon>Bruchini</taxon>
        <taxon>Acanthoscelides</taxon>
    </lineage>
</organism>
<comment type="caution">
    <text evidence="5">The sequence shown here is derived from an EMBL/GenBank/DDBJ whole genome shotgun (WGS) entry which is preliminary data.</text>
</comment>
<reference evidence="5" key="1">
    <citation type="submission" date="2022-03" db="EMBL/GenBank/DDBJ databases">
        <authorList>
            <person name="Sayadi A."/>
        </authorList>
    </citation>
    <scope>NUCLEOTIDE SEQUENCE</scope>
</reference>
<name>A0A9P0MAI8_ACAOB</name>
<dbReference type="GO" id="GO:0016616">
    <property type="term" value="F:oxidoreductase activity, acting on the CH-OH group of donors, NAD or NADP as acceptor"/>
    <property type="evidence" value="ECO:0007669"/>
    <property type="project" value="TreeGrafter"/>
</dbReference>
<dbReference type="CDD" id="cd05323">
    <property type="entry name" value="ADH_SDR_c_like"/>
    <property type="match status" value="1"/>
</dbReference>
<dbReference type="PANTHER" id="PTHR44229">
    <property type="entry name" value="15-HYDROXYPROSTAGLANDIN DEHYDROGENASE [NAD(+)]"/>
    <property type="match status" value="1"/>
</dbReference>
<evidence type="ECO:0000256" key="2">
    <source>
        <dbReference type="ARBA" id="ARBA00023002"/>
    </source>
</evidence>